<feature type="domain" description="Phospholipid/glycerol acyltransferase" evidence="8">
    <location>
        <begin position="102"/>
        <end position="214"/>
    </location>
</feature>
<dbReference type="SUPFAM" id="SSF69593">
    <property type="entry name" value="Glycerol-3-phosphate (1)-acyltransferase"/>
    <property type="match status" value="1"/>
</dbReference>
<feature type="compositionally biased region" description="Low complexity" evidence="6">
    <location>
        <begin position="273"/>
        <end position="291"/>
    </location>
</feature>
<dbReference type="SMART" id="SM00563">
    <property type="entry name" value="PlsC"/>
    <property type="match status" value="1"/>
</dbReference>
<sequence>MTGATALSPWLPTAPCTPGHCTAHPSGGRDHPTERAGAVLAVARLTAGIGAVLLGVLLAPAAGLLPAAARLALARSWVRAVVRAFGVRVRYEGTAAALDGPLLVVANHVSWLDIPLVAAVLPGRMVAKAEVRRWPVLGTLAALGGTLFIDRDRLRALPGTVRAMSGVLAGGGRVVVFPEGSTWCGRAGGRFRPAAFQAALDAGCAVLPVRIDYRPTGAAAYVGDDPLGASLWRVVSARRMVADIRILDPISSIRYSDRRALAAAAQQAVSRQGVSQQGLPQQGVPQQGVPQRAVAKDSANLPSPSVHQRDSSRSAASSSFRTPA</sequence>
<evidence type="ECO:0000256" key="7">
    <source>
        <dbReference type="SAM" id="Phobius"/>
    </source>
</evidence>
<keyword evidence="2" id="KW-0444">Lipid biosynthesis</keyword>
<proteinExistence type="predicted"/>
<keyword evidence="3 9" id="KW-0808">Transferase</keyword>
<evidence type="ECO:0000259" key="8">
    <source>
        <dbReference type="SMART" id="SM00563"/>
    </source>
</evidence>
<feature type="region of interest" description="Disordered" evidence="6">
    <location>
        <begin position="273"/>
        <end position="324"/>
    </location>
</feature>
<dbReference type="STRING" id="362257.SVTN_34040"/>
<dbReference type="CDD" id="cd07989">
    <property type="entry name" value="LPLAT_AGPAT-like"/>
    <property type="match status" value="1"/>
</dbReference>
<dbReference type="EMBL" id="CP010407">
    <property type="protein sequence ID" value="AJF68614.1"/>
    <property type="molecule type" value="Genomic_DNA"/>
</dbReference>
<organism evidence="9 10">
    <name type="scientific">Streptomyces vietnamensis</name>
    <dbReference type="NCBI Taxonomy" id="362257"/>
    <lineage>
        <taxon>Bacteria</taxon>
        <taxon>Bacillati</taxon>
        <taxon>Actinomycetota</taxon>
        <taxon>Actinomycetes</taxon>
        <taxon>Kitasatosporales</taxon>
        <taxon>Streptomycetaceae</taxon>
        <taxon>Streptomyces</taxon>
    </lineage>
</organism>
<dbReference type="InterPro" id="IPR002123">
    <property type="entry name" value="Plipid/glycerol_acylTrfase"/>
</dbReference>
<evidence type="ECO:0000256" key="4">
    <source>
        <dbReference type="ARBA" id="ARBA00023098"/>
    </source>
</evidence>
<dbReference type="KEGG" id="svt:SVTN_34040"/>
<keyword evidence="7" id="KW-0472">Membrane</keyword>
<evidence type="ECO:0000313" key="10">
    <source>
        <dbReference type="Proteomes" id="UP000031774"/>
    </source>
</evidence>
<evidence type="ECO:0000256" key="2">
    <source>
        <dbReference type="ARBA" id="ARBA00022516"/>
    </source>
</evidence>
<dbReference type="HOGENOM" id="CLU_027938_0_0_11"/>
<evidence type="ECO:0000256" key="6">
    <source>
        <dbReference type="SAM" id="MobiDB-lite"/>
    </source>
</evidence>
<dbReference type="Proteomes" id="UP000031774">
    <property type="component" value="Chromosome"/>
</dbReference>
<gene>
    <name evidence="9" type="ORF">SVTN_34040</name>
</gene>
<dbReference type="PANTHER" id="PTHR10434:SF64">
    <property type="entry name" value="1-ACYL-SN-GLYCEROL-3-PHOSPHATE ACYLTRANSFERASE-RELATED"/>
    <property type="match status" value="1"/>
</dbReference>
<dbReference type="GO" id="GO:0003841">
    <property type="term" value="F:1-acylglycerol-3-phosphate O-acyltransferase activity"/>
    <property type="evidence" value="ECO:0007669"/>
    <property type="project" value="TreeGrafter"/>
</dbReference>
<evidence type="ECO:0000256" key="3">
    <source>
        <dbReference type="ARBA" id="ARBA00022679"/>
    </source>
</evidence>
<evidence type="ECO:0000256" key="5">
    <source>
        <dbReference type="ARBA" id="ARBA00023315"/>
    </source>
</evidence>
<keyword evidence="7" id="KW-1133">Transmembrane helix</keyword>
<evidence type="ECO:0000313" key="9">
    <source>
        <dbReference type="EMBL" id="AJF68614.1"/>
    </source>
</evidence>
<dbReference type="Pfam" id="PF01553">
    <property type="entry name" value="Acyltransferase"/>
    <property type="match status" value="1"/>
</dbReference>
<dbReference type="GO" id="GO:0006654">
    <property type="term" value="P:phosphatidic acid biosynthetic process"/>
    <property type="evidence" value="ECO:0007669"/>
    <property type="project" value="TreeGrafter"/>
</dbReference>
<dbReference type="PANTHER" id="PTHR10434">
    <property type="entry name" value="1-ACYL-SN-GLYCEROL-3-PHOSPHATE ACYLTRANSFERASE"/>
    <property type="match status" value="1"/>
</dbReference>
<evidence type="ECO:0000256" key="1">
    <source>
        <dbReference type="ARBA" id="ARBA00005189"/>
    </source>
</evidence>
<keyword evidence="4" id="KW-0443">Lipid metabolism</keyword>
<keyword evidence="7" id="KW-0812">Transmembrane</keyword>
<accession>A0A0B5IJM8</accession>
<dbReference type="AlphaFoldDB" id="A0A0B5IJM8"/>
<protein>
    <submittedName>
        <fullName evidence="9">Acyltransferase</fullName>
    </submittedName>
</protein>
<reference evidence="9 10" key="1">
    <citation type="submission" date="2014-12" db="EMBL/GenBank/DDBJ databases">
        <title>Complete genome sequence of Streptomyces vietnamensis strain GIMV4.0001, a genetic manipulable producer of the benzoisochromanequinone antibiotic granaticin.</title>
        <authorList>
            <person name="Deng M.R."/>
            <person name="Guo J."/>
            <person name="Ma L.Y."/>
            <person name="Feng G.D."/>
            <person name="Mo C.Y."/>
            <person name="Zhu H.H."/>
        </authorList>
    </citation>
    <scope>NUCLEOTIDE SEQUENCE [LARGE SCALE GENOMIC DNA]</scope>
    <source>
        <strain evidence="10">GIMV4.0001</strain>
    </source>
</reference>
<keyword evidence="10" id="KW-1185">Reference proteome</keyword>
<keyword evidence="5 9" id="KW-0012">Acyltransferase</keyword>
<feature type="compositionally biased region" description="Low complexity" evidence="6">
    <location>
        <begin position="313"/>
        <end position="324"/>
    </location>
</feature>
<dbReference type="RefSeq" id="WP_041132536.1">
    <property type="nucleotide sequence ID" value="NZ_CP010407.1"/>
</dbReference>
<comment type="pathway">
    <text evidence="1">Lipid metabolism.</text>
</comment>
<feature type="transmembrane region" description="Helical" evidence="7">
    <location>
        <begin position="49"/>
        <end position="73"/>
    </location>
</feature>
<name>A0A0B5IJM8_9ACTN</name>